<dbReference type="AlphaFoldDB" id="T1GLZ1"/>
<dbReference type="OMA" id="ELETRWM"/>
<dbReference type="STRING" id="36166.T1GLZ1"/>
<keyword evidence="4" id="KW-0645">Protease</keyword>
<reference evidence="13" key="1">
    <citation type="submission" date="2013-02" db="EMBL/GenBank/DDBJ databases">
        <authorList>
            <person name="Hughes D."/>
        </authorList>
    </citation>
    <scope>NUCLEOTIDE SEQUENCE</scope>
    <source>
        <strain>Durham</strain>
        <strain evidence="13">NC isolate 2 -- Noor lab</strain>
    </source>
</reference>
<keyword evidence="3" id="KW-0121">Carboxypeptidase</keyword>
<dbReference type="GO" id="GO:0006508">
    <property type="term" value="P:proteolysis"/>
    <property type="evidence" value="ECO:0007669"/>
    <property type="project" value="UniProtKB-KW"/>
</dbReference>
<dbReference type="GO" id="GO:0005615">
    <property type="term" value="C:extracellular space"/>
    <property type="evidence" value="ECO:0007669"/>
    <property type="project" value="TreeGrafter"/>
</dbReference>
<keyword evidence="8" id="KW-0862">Zinc</keyword>
<keyword evidence="9" id="KW-0482">Metalloprotease</keyword>
<feature type="domain" description="Peptidase M14" evidence="11">
    <location>
        <begin position="1"/>
        <end position="198"/>
    </location>
</feature>
<dbReference type="GO" id="GO:0008270">
    <property type="term" value="F:zinc ion binding"/>
    <property type="evidence" value="ECO:0007669"/>
    <property type="project" value="InterPro"/>
</dbReference>
<dbReference type="SUPFAM" id="SSF53187">
    <property type="entry name" value="Zn-dependent exopeptidases"/>
    <property type="match status" value="1"/>
</dbReference>
<name>T1GLZ1_MEGSC</name>
<evidence type="ECO:0000256" key="1">
    <source>
        <dbReference type="ARBA" id="ARBA00001947"/>
    </source>
</evidence>
<sequence>MPLINADGYEFTRSKSRNRLWRKTRKPYKNCIGADPNRNFDYKFGFSGTSTDECSNKYQGPEPFSEPETAVLRDVLKTYNGRISFYLSLHSHGEYLLYPWGYDKIDASNKNELEDVSEAGSQAIFELSGRKYKVGDMANTLYPASGTSQDFAYHEGARISITMELPSGGPAKFNPPPKDIRKYAEESWIGIRAMASKVIEMYSKKSME</sequence>
<dbReference type="EnsemblMetazoa" id="MESCA004557-RA">
    <property type="protein sequence ID" value="MESCA004557-PA"/>
    <property type="gene ID" value="MESCA004557"/>
</dbReference>
<dbReference type="GO" id="GO:0004181">
    <property type="term" value="F:metallocarboxypeptidase activity"/>
    <property type="evidence" value="ECO:0007669"/>
    <property type="project" value="InterPro"/>
</dbReference>
<evidence type="ECO:0000256" key="4">
    <source>
        <dbReference type="ARBA" id="ARBA00022670"/>
    </source>
</evidence>
<keyword evidence="13" id="KW-1185">Reference proteome</keyword>
<evidence type="ECO:0000256" key="6">
    <source>
        <dbReference type="ARBA" id="ARBA00022729"/>
    </source>
</evidence>
<keyword evidence="7" id="KW-0378">Hydrolase</keyword>
<evidence type="ECO:0000256" key="9">
    <source>
        <dbReference type="ARBA" id="ARBA00023049"/>
    </source>
</evidence>
<dbReference type="PANTHER" id="PTHR11705:SF140">
    <property type="entry name" value="FI02848P-RELATED"/>
    <property type="match status" value="1"/>
</dbReference>
<dbReference type="Proteomes" id="UP000015102">
    <property type="component" value="Unassembled WGS sequence"/>
</dbReference>
<keyword evidence="5" id="KW-0479">Metal-binding</keyword>
<dbReference type="InterPro" id="IPR000834">
    <property type="entry name" value="Peptidase_M14"/>
</dbReference>
<dbReference type="FunFam" id="3.40.630.10:FF:000084">
    <property type="entry name" value="Carboxypeptidase B2"/>
    <property type="match status" value="1"/>
</dbReference>
<evidence type="ECO:0000256" key="5">
    <source>
        <dbReference type="ARBA" id="ARBA00022723"/>
    </source>
</evidence>
<dbReference type="SMART" id="SM00631">
    <property type="entry name" value="Zn_pept"/>
    <property type="match status" value="1"/>
</dbReference>
<dbReference type="EMBL" id="CAQQ02102396">
    <property type="status" value="NOT_ANNOTATED_CDS"/>
    <property type="molecule type" value="Genomic_DNA"/>
</dbReference>
<dbReference type="Gene3D" id="3.40.630.10">
    <property type="entry name" value="Zn peptidases"/>
    <property type="match status" value="1"/>
</dbReference>
<evidence type="ECO:0000256" key="3">
    <source>
        <dbReference type="ARBA" id="ARBA00022645"/>
    </source>
</evidence>
<evidence type="ECO:0000313" key="13">
    <source>
        <dbReference type="Proteomes" id="UP000015102"/>
    </source>
</evidence>
<comment type="cofactor">
    <cofactor evidence="1">
        <name>Zn(2+)</name>
        <dbReference type="ChEBI" id="CHEBI:29105"/>
    </cofactor>
</comment>
<dbReference type="Pfam" id="PF00246">
    <property type="entry name" value="Peptidase_M14"/>
    <property type="match status" value="1"/>
</dbReference>
<keyword evidence="6" id="KW-0732">Signal</keyword>
<dbReference type="PROSITE" id="PS52035">
    <property type="entry name" value="PEPTIDASE_M14"/>
    <property type="match status" value="1"/>
</dbReference>
<comment type="similarity">
    <text evidence="2 10">Belongs to the peptidase M14 family.</text>
</comment>
<accession>T1GLZ1</accession>
<protein>
    <recommendedName>
        <fullName evidence="11">Peptidase M14 domain-containing protein</fullName>
    </recommendedName>
</protein>
<evidence type="ECO:0000256" key="8">
    <source>
        <dbReference type="ARBA" id="ARBA00022833"/>
    </source>
</evidence>
<reference evidence="12" key="2">
    <citation type="submission" date="2015-06" db="UniProtKB">
        <authorList>
            <consortium name="EnsemblMetazoa"/>
        </authorList>
    </citation>
    <scope>IDENTIFICATION</scope>
</reference>
<evidence type="ECO:0000313" key="12">
    <source>
        <dbReference type="EnsemblMetazoa" id="MESCA004557-PA"/>
    </source>
</evidence>
<evidence type="ECO:0000256" key="10">
    <source>
        <dbReference type="PROSITE-ProRule" id="PRU01379"/>
    </source>
</evidence>
<evidence type="ECO:0000259" key="11">
    <source>
        <dbReference type="PROSITE" id="PS52035"/>
    </source>
</evidence>
<evidence type="ECO:0000256" key="2">
    <source>
        <dbReference type="ARBA" id="ARBA00005988"/>
    </source>
</evidence>
<dbReference type="HOGENOM" id="CLU_019326_4_2_1"/>
<evidence type="ECO:0000256" key="7">
    <source>
        <dbReference type="ARBA" id="ARBA00022801"/>
    </source>
</evidence>
<organism evidence="12 13">
    <name type="scientific">Megaselia scalaris</name>
    <name type="common">Humpbacked fly</name>
    <name type="synonym">Phora scalaris</name>
    <dbReference type="NCBI Taxonomy" id="36166"/>
    <lineage>
        <taxon>Eukaryota</taxon>
        <taxon>Metazoa</taxon>
        <taxon>Ecdysozoa</taxon>
        <taxon>Arthropoda</taxon>
        <taxon>Hexapoda</taxon>
        <taxon>Insecta</taxon>
        <taxon>Pterygota</taxon>
        <taxon>Neoptera</taxon>
        <taxon>Endopterygota</taxon>
        <taxon>Diptera</taxon>
        <taxon>Brachycera</taxon>
        <taxon>Muscomorpha</taxon>
        <taxon>Platypezoidea</taxon>
        <taxon>Phoridae</taxon>
        <taxon>Megaseliini</taxon>
        <taxon>Megaselia</taxon>
    </lineage>
</organism>
<feature type="active site" description="Proton donor/acceptor" evidence="10">
    <location>
        <position position="164"/>
    </location>
</feature>
<dbReference type="PANTHER" id="PTHR11705">
    <property type="entry name" value="PROTEASE FAMILY M14 CARBOXYPEPTIDASE A,B"/>
    <property type="match status" value="1"/>
</dbReference>
<proteinExistence type="inferred from homology"/>